<evidence type="ECO:0000313" key="1">
    <source>
        <dbReference type="EMBL" id="MBB3206189.1"/>
    </source>
</evidence>
<dbReference type="Gene3D" id="3.40.50.300">
    <property type="entry name" value="P-loop containing nucleotide triphosphate hydrolases"/>
    <property type="match status" value="1"/>
</dbReference>
<evidence type="ECO:0008006" key="3">
    <source>
        <dbReference type="Google" id="ProtNLM"/>
    </source>
</evidence>
<dbReference type="InterPro" id="IPR027417">
    <property type="entry name" value="P-loop_NTPase"/>
</dbReference>
<name>A0A7W5DX71_9BACT</name>
<keyword evidence="2" id="KW-1185">Reference proteome</keyword>
<evidence type="ECO:0000313" key="2">
    <source>
        <dbReference type="Proteomes" id="UP000536179"/>
    </source>
</evidence>
<proteinExistence type="predicted"/>
<reference evidence="1 2" key="1">
    <citation type="submission" date="2020-08" db="EMBL/GenBank/DDBJ databases">
        <title>Genomic Encyclopedia of Type Strains, Phase III (KMG-III): the genomes of soil and plant-associated and newly described type strains.</title>
        <authorList>
            <person name="Whitman W."/>
        </authorList>
    </citation>
    <scope>NUCLEOTIDE SEQUENCE [LARGE SCALE GENOMIC DNA]</scope>
    <source>
        <strain evidence="1 2">CECT 8075</strain>
    </source>
</reference>
<sequence length="367" mass="41165">MKESSGDSLLNEYFHRMVESFQTEANRVGETTVVCELAGHPIRLRFAGERLSFLTDPLEHLIDRDERAAESNADLQTGNTSGPFEILIFCGDDMDAECPCPPWLTDEQSIGDNDAWRRDHGDVFVSHVPSCGFLQLWSRQERKAIYFINRVEQLSYWEIAAPFRTLFSWWAEDNGGQVAHAAVIGRAGEGVLIVGRGGRGKSTTAIACLDAGMDYVSDDYVLVMLQPHPTAFSLYNSAKLHTRLLQEHFPDWKDRVVRNIGPEGKSLFFIHRSFRAQLKREMRIVAIVCPVITDREQSRCVPTSRAEALRGLAPSTVLQHASRESAGFSFLAKCIRQLPAYRLELGRIPSSPGALDNLLREEATNLV</sequence>
<dbReference type="EMBL" id="JACHXU010000005">
    <property type="protein sequence ID" value="MBB3206189.1"/>
    <property type="molecule type" value="Genomic_DNA"/>
</dbReference>
<protein>
    <recommendedName>
        <fullName evidence="3">HPr kinase/phosphorylase</fullName>
    </recommendedName>
</protein>
<organism evidence="1 2">
    <name type="scientific">Aporhodopirellula rubra</name>
    <dbReference type="NCBI Taxonomy" id="980271"/>
    <lineage>
        <taxon>Bacteria</taxon>
        <taxon>Pseudomonadati</taxon>
        <taxon>Planctomycetota</taxon>
        <taxon>Planctomycetia</taxon>
        <taxon>Pirellulales</taxon>
        <taxon>Pirellulaceae</taxon>
        <taxon>Aporhodopirellula</taxon>
    </lineage>
</organism>
<accession>A0A7W5DX71</accession>
<dbReference type="SUPFAM" id="SSF53795">
    <property type="entry name" value="PEP carboxykinase-like"/>
    <property type="match status" value="1"/>
</dbReference>
<dbReference type="RefSeq" id="WP_184304454.1">
    <property type="nucleotide sequence ID" value="NZ_JACHXU010000005.1"/>
</dbReference>
<gene>
    <name evidence="1" type="ORF">FHS27_001997</name>
</gene>
<dbReference type="Proteomes" id="UP000536179">
    <property type="component" value="Unassembled WGS sequence"/>
</dbReference>
<comment type="caution">
    <text evidence="1">The sequence shown here is derived from an EMBL/GenBank/DDBJ whole genome shotgun (WGS) entry which is preliminary data.</text>
</comment>
<dbReference type="AlphaFoldDB" id="A0A7W5DX71"/>